<evidence type="ECO:0000259" key="1">
    <source>
        <dbReference type="PROSITE" id="PS50995"/>
    </source>
</evidence>
<dbReference type="InterPro" id="IPR000835">
    <property type="entry name" value="HTH_MarR-typ"/>
</dbReference>
<dbReference type="Gene3D" id="1.10.10.10">
    <property type="entry name" value="Winged helix-like DNA-binding domain superfamily/Winged helix DNA-binding domain"/>
    <property type="match status" value="1"/>
</dbReference>
<dbReference type="InterPro" id="IPR036388">
    <property type="entry name" value="WH-like_DNA-bd_sf"/>
</dbReference>
<dbReference type="PRINTS" id="PR00598">
    <property type="entry name" value="HTHMARR"/>
</dbReference>
<evidence type="ECO:0000313" key="3">
    <source>
        <dbReference type="Proteomes" id="UP000515563"/>
    </source>
</evidence>
<dbReference type="GO" id="GO:0003700">
    <property type="term" value="F:DNA-binding transcription factor activity"/>
    <property type="evidence" value="ECO:0007669"/>
    <property type="project" value="InterPro"/>
</dbReference>
<accession>A0A7G6X7Q3</accession>
<dbReference type="PROSITE" id="PS50995">
    <property type="entry name" value="HTH_MARR_2"/>
    <property type="match status" value="1"/>
</dbReference>
<sequence length="142" mass="15551">MRSNEEAAKRILTGSGLFAARARAERTGAITLSQTGVLRQLSKAGALTPSELADRLKTQPQSLSRVFAALEEQAWIRRRPAPDDGRQSLLEITRAGADVLAAEMRPREIWLAGALEKLTEAERDFLVVAAGLLEQLSEDDRL</sequence>
<dbReference type="Proteomes" id="UP000515563">
    <property type="component" value="Chromosome"/>
</dbReference>
<dbReference type="Gene3D" id="1.10.287.100">
    <property type="match status" value="1"/>
</dbReference>
<evidence type="ECO:0000313" key="2">
    <source>
        <dbReference type="EMBL" id="QNE22268.1"/>
    </source>
</evidence>
<dbReference type="KEGG" id="kqi:F1D05_35655"/>
<proteinExistence type="predicted"/>
<dbReference type="SUPFAM" id="SSF46785">
    <property type="entry name" value="Winged helix' DNA-binding domain"/>
    <property type="match status" value="1"/>
</dbReference>
<dbReference type="AlphaFoldDB" id="A0A7G6X7Q3"/>
<reference evidence="2 3" key="2">
    <citation type="journal article" date="2020" name="Microbiol. Resour. Announc.">
        <title>Antarctic desert soil bacteria exhibit high novel natural product potential, evaluated through long-read genome sequencing and comparative genomics.</title>
        <authorList>
            <person name="Benaud N."/>
            <person name="Edwards R.J."/>
            <person name="Amos T.G."/>
            <person name="D'Agostino P.M."/>
            <person name="Gutierrez-Chavez C."/>
            <person name="Montgomery K."/>
            <person name="Nicetic I."/>
            <person name="Ferrari B.C."/>
        </authorList>
    </citation>
    <scope>NUCLEOTIDE SEQUENCE [LARGE SCALE GENOMIC DNA]</scope>
    <source>
        <strain evidence="2 3">SPB151</strain>
    </source>
</reference>
<organism evidence="2 3">
    <name type="scientific">Kribbella qitaiheensis</name>
    <dbReference type="NCBI Taxonomy" id="1544730"/>
    <lineage>
        <taxon>Bacteria</taxon>
        <taxon>Bacillati</taxon>
        <taxon>Actinomycetota</taxon>
        <taxon>Actinomycetes</taxon>
        <taxon>Propionibacteriales</taxon>
        <taxon>Kribbellaceae</taxon>
        <taxon>Kribbella</taxon>
    </lineage>
</organism>
<dbReference type="PANTHER" id="PTHR39515">
    <property type="entry name" value="CONSERVED PROTEIN"/>
    <property type="match status" value="1"/>
</dbReference>
<reference evidence="3" key="1">
    <citation type="submission" date="2019-09" db="EMBL/GenBank/DDBJ databases">
        <title>Antimicrobial potential of Antarctic Bacteria.</title>
        <authorList>
            <person name="Benaud N."/>
            <person name="Edwards R.J."/>
            <person name="Ferrari B.C."/>
        </authorList>
    </citation>
    <scope>NUCLEOTIDE SEQUENCE [LARGE SCALE GENOMIC DNA]</scope>
    <source>
        <strain evidence="3">SPB151</strain>
    </source>
</reference>
<dbReference type="EMBL" id="CP043661">
    <property type="protein sequence ID" value="QNE22268.1"/>
    <property type="molecule type" value="Genomic_DNA"/>
</dbReference>
<dbReference type="Pfam" id="PF12802">
    <property type="entry name" value="MarR_2"/>
    <property type="match status" value="1"/>
</dbReference>
<feature type="domain" description="HTH marR-type" evidence="1">
    <location>
        <begin position="1"/>
        <end position="135"/>
    </location>
</feature>
<gene>
    <name evidence="2" type="ORF">F1D05_35655</name>
</gene>
<dbReference type="SMART" id="SM00347">
    <property type="entry name" value="HTH_MARR"/>
    <property type="match status" value="1"/>
</dbReference>
<dbReference type="InterPro" id="IPR036390">
    <property type="entry name" value="WH_DNA-bd_sf"/>
</dbReference>
<dbReference type="InterPro" id="IPR052526">
    <property type="entry name" value="HTH-type_Bedaq_tolerance"/>
</dbReference>
<dbReference type="PANTHER" id="PTHR39515:SF2">
    <property type="entry name" value="HTH-TYPE TRANSCRIPTIONAL REGULATOR RV0880"/>
    <property type="match status" value="1"/>
</dbReference>
<protein>
    <submittedName>
        <fullName evidence="2">MarR family transcriptional regulator</fullName>
    </submittedName>
</protein>
<keyword evidence="3" id="KW-1185">Reference proteome</keyword>
<dbReference type="RefSeq" id="WP_185444680.1">
    <property type="nucleotide sequence ID" value="NZ_CP043661.1"/>
</dbReference>
<name>A0A7G6X7Q3_9ACTN</name>